<proteinExistence type="predicted"/>
<reference evidence="2" key="1">
    <citation type="submission" date="2025-08" db="UniProtKB">
        <authorList>
            <consortium name="Ensembl"/>
        </authorList>
    </citation>
    <scope>IDENTIFICATION</scope>
</reference>
<protein>
    <submittedName>
        <fullName evidence="2">Uncharacterized protein</fullName>
    </submittedName>
</protein>
<dbReference type="AlphaFoldDB" id="A0A673ZC54"/>
<sequence>LFKHIFTLLRREEIALPHRERQMCQMFILVELDSPHISEPRVLSDPSGGEAAQHSGTRRVTVERDGGLGTLH</sequence>
<dbReference type="Proteomes" id="UP000472277">
    <property type="component" value="Chromosome 15"/>
</dbReference>
<keyword evidence="3" id="KW-1185">Reference proteome</keyword>
<evidence type="ECO:0000256" key="1">
    <source>
        <dbReference type="SAM" id="MobiDB-lite"/>
    </source>
</evidence>
<evidence type="ECO:0000313" key="3">
    <source>
        <dbReference type="Proteomes" id="UP000472277"/>
    </source>
</evidence>
<feature type="region of interest" description="Disordered" evidence="1">
    <location>
        <begin position="39"/>
        <end position="72"/>
    </location>
</feature>
<dbReference type="InParanoid" id="A0A673ZC54"/>
<name>A0A673ZC54_SALTR</name>
<organism evidence="2 3">
    <name type="scientific">Salmo trutta</name>
    <name type="common">Brown trout</name>
    <dbReference type="NCBI Taxonomy" id="8032"/>
    <lineage>
        <taxon>Eukaryota</taxon>
        <taxon>Metazoa</taxon>
        <taxon>Chordata</taxon>
        <taxon>Craniata</taxon>
        <taxon>Vertebrata</taxon>
        <taxon>Euteleostomi</taxon>
        <taxon>Actinopterygii</taxon>
        <taxon>Neopterygii</taxon>
        <taxon>Teleostei</taxon>
        <taxon>Protacanthopterygii</taxon>
        <taxon>Salmoniformes</taxon>
        <taxon>Salmonidae</taxon>
        <taxon>Salmoninae</taxon>
        <taxon>Salmo</taxon>
    </lineage>
</organism>
<evidence type="ECO:0000313" key="2">
    <source>
        <dbReference type="Ensembl" id="ENSSTUP00000044215.1"/>
    </source>
</evidence>
<reference evidence="2" key="2">
    <citation type="submission" date="2025-09" db="UniProtKB">
        <authorList>
            <consortium name="Ensembl"/>
        </authorList>
    </citation>
    <scope>IDENTIFICATION</scope>
</reference>
<accession>A0A673ZC54</accession>
<dbReference type="Ensembl" id="ENSSTUT00000046158.1">
    <property type="protein sequence ID" value="ENSSTUP00000044215.1"/>
    <property type="gene ID" value="ENSSTUG00000018658.1"/>
</dbReference>